<keyword evidence="2" id="KW-0808">Transferase</keyword>
<dbReference type="CDD" id="cd04301">
    <property type="entry name" value="NAT_SF"/>
    <property type="match status" value="1"/>
</dbReference>
<proteinExistence type="predicted"/>
<dbReference type="InterPro" id="IPR000182">
    <property type="entry name" value="GNAT_dom"/>
</dbReference>
<evidence type="ECO:0000313" key="3">
    <source>
        <dbReference type="Proteomes" id="UP000199455"/>
    </source>
</evidence>
<feature type="domain" description="N-acetyltransferase" evidence="1">
    <location>
        <begin position="9"/>
        <end position="160"/>
    </location>
</feature>
<dbReference type="RefSeq" id="WP_244154592.1">
    <property type="nucleotide sequence ID" value="NZ_FMZH01000002.1"/>
</dbReference>
<dbReference type="PROSITE" id="PS51186">
    <property type="entry name" value="GNAT"/>
    <property type="match status" value="1"/>
</dbReference>
<gene>
    <name evidence="2" type="ORF">SAMN04488024_102123</name>
</gene>
<evidence type="ECO:0000259" key="1">
    <source>
        <dbReference type="PROSITE" id="PS51186"/>
    </source>
</evidence>
<dbReference type="Proteomes" id="UP000199455">
    <property type="component" value="Unassembled WGS sequence"/>
</dbReference>
<accession>A0A1G6LSI5</accession>
<dbReference type="AlphaFoldDB" id="A0A1G6LSI5"/>
<dbReference type="InterPro" id="IPR050276">
    <property type="entry name" value="MshD_Acetyltransferase"/>
</dbReference>
<dbReference type="InterPro" id="IPR016181">
    <property type="entry name" value="Acyl_CoA_acyltransferase"/>
</dbReference>
<keyword evidence="3" id="KW-1185">Reference proteome</keyword>
<organism evidence="2 3">
    <name type="scientific">Pedobacter soli</name>
    <dbReference type="NCBI Taxonomy" id="390242"/>
    <lineage>
        <taxon>Bacteria</taxon>
        <taxon>Pseudomonadati</taxon>
        <taxon>Bacteroidota</taxon>
        <taxon>Sphingobacteriia</taxon>
        <taxon>Sphingobacteriales</taxon>
        <taxon>Sphingobacteriaceae</taxon>
        <taxon>Pedobacter</taxon>
    </lineage>
</organism>
<dbReference type="GO" id="GO:0016747">
    <property type="term" value="F:acyltransferase activity, transferring groups other than amino-acyl groups"/>
    <property type="evidence" value="ECO:0007669"/>
    <property type="project" value="InterPro"/>
</dbReference>
<protein>
    <submittedName>
        <fullName evidence="2">Acetyltransferase (GNAT) family protein</fullName>
    </submittedName>
</protein>
<dbReference type="SUPFAM" id="SSF55729">
    <property type="entry name" value="Acyl-CoA N-acyltransferases (Nat)"/>
    <property type="match status" value="1"/>
</dbReference>
<sequence length="161" mass="18429">MTELIVSNIEIKRIGLTEGHLVAGLFNQYRIFYNQFSDIGMAKAFIDERLQQNESVVFLAIDADNQQAIGFTQLYPKYSSVRLSKNWILNDLYVDADYRKQGIGEKLIKTAMEFAKTTGATFVQLETAVDNYTAQHLYESIGFVKQANDEDFFLYKIVLNS</sequence>
<dbReference type="Pfam" id="PF00583">
    <property type="entry name" value="Acetyltransf_1"/>
    <property type="match status" value="1"/>
</dbReference>
<name>A0A1G6LSI5_9SPHI</name>
<dbReference type="EMBL" id="FMZH01000002">
    <property type="protein sequence ID" value="SDC46064.1"/>
    <property type="molecule type" value="Genomic_DNA"/>
</dbReference>
<dbReference type="STRING" id="390242.SAMN04488024_102123"/>
<reference evidence="3" key="1">
    <citation type="submission" date="2016-10" db="EMBL/GenBank/DDBJ databases">
        <authorList>
            <person name="Varghese N."/>
            <person name="Submissions S."/>
        </authorList>
    </citation>
    <scope>NUCLEOTIDE SEQUENCE [LARGE SCALE GENOMIC DNA]</scope>
    <source>
        <strain evidence="3">DSM 18609</strain>
    </source>
</reference>
<dbReference type="PANTHER" id="PTHR43617">
    <property type="entry name" value="L-AMINO ACID N-ACETYLTRANSFERASE"/>
    <property type="match status" value="1"/>
</dbReference>
<evidence type="ECO:0000313" key="2">
    <source>
        <dbReference type="EMBL" id="SDC46064.1"/>
    </source>
</evidence>
<dbReference type="Gene3D" id="3.40.630.30">
    <property type="match status" value="1"/>
</dbReference>